<proteinExistence type="predicted"/>
<comment type="caution">
    <text evidence="2">The sequence shown here is derived from an EMBL/GenBank/DDBJ whole genome shotgun (WGS) entry which is preliminary data.</text>
</comment>
<organism evidence="2 3">
    <name type="scientific">Streptomyces chengmaiensis</name>
    <dbReference type="NCBI Taxonomy" id="3040919"/>
    <lineage>
        <taxon>Bacteria</taxon>
        <taxon>Bacillati</taxon>
        <taxon>Actinomycetota</taxon>
        <taxon>Actinomycetes</taxon>
        <taxon>Kitasatosporales</taxon>
        <taxon>Streptomycetaceae</taxon>
        <taxon>Streptomyces</taxon>
    </lineage>
</organism>
<dbReference type="PANTHER" id="PTHR43481:SF4">
    <property type="entry name" value="GLYCEROL-1-PHOSPHATE PHOSPHOHYDROLASE 1-RELATED"/>
    <property type="match status" value="1"/>
</dbReference>
<dbReference type="SUPFAM" id="SSF56784">
    <property type="entry name" value="HAD-like"/>
    <property type="match status" value="1"/>
</dbReference>
<dbReference type="PANTHER" id="PTHR43481">
    <property type="entry name" value="FRUCTOSE-1-PHOSPHATE PHOSPHATASE"/>
    <property type="match status" value="1"/>
</dbReference>
<dbReference type="RefSeq" id="WP_279932573.1">
    <property type="nucleotide sequence ID" value="NZ_JARWBG010000064.1"/>
</dbReference>
<dbReference type="Pfam" id="PF00702">
    <property type="entry name" value="Hydrolase"/>
    <property type="match status" value="1"/>
</dbReference>
<gene>
    <name evidence="2" type="ORF">QCN29_32135</name>
</gene>
<dbReference type="InterPro" id="IPR006439">
    <property type="entry name" value="HAD-SF_hydro_IA"/>
</dbReference>
<dbReference type="Gene3D" id="1.10.150.240">
    <property type="entry name" value="Putative phosphatase, domain 2"/>
    <property type="match status" value="1"/>
</dbReference>
<evidence type="ECO:0000313" key="2">
    <source>
        <dbReference type="EMBL" id="MDH2393333.1"/>
    </source>
</evidence>
<dbReference type="CDD" id="cd07505">
    <property type="entry name" value="HAD_BPGM-like"/>
    <property type="match status" value="1"/>
</dbReference>
<dbReference type="Gene3D" id="3.40.50.1000">
    <property type="entry name" value="HAD superfamily/HAD-like"/>
    <property type="match status" value="1"/>
</dbReference>
<dbReference type="EMBL" id="JARWBG010000064">
    <property type="protein sequence ID" value="MDH2393333.1"/>
    <property type="molecule type" value="Genomic_DNA"/>
</dbReference>
<name>A0ABT6HYJ1_9ACTN</name>
<sequence>MQARHPYIGPPAGHLSSTSPHERDPLGAASPPDSSCQAPGTCDHGNPPDPDRYDAVLFDWDGTLVNSHPLNFRGLSRACASWGLTLNESFYTSRIGTSGAELISKLAAATGTHVPIDEVVAQCLDLILDEIAELQTYQPVVQLAETLRGLLPLAIASGGARRAVHAGLDATGLRPLFTDVITGEDAPRGKPDPGLFLLTAARLAVAPSRCLVYEDSAEGVRAAKAAGMDVVDVRCFRT</sequence>
<reference evidence="2 3" key="1">
    <citation type="submission" date="2023-04" db="EMBL/GenBank/DDBJ databases">
        <title>Streptomyces chengmaiensis sp. nov. isolated from the stem of mangrove plant in Hainan.</title>
        <authorList>
            <person name="Huang X."/>
            <person name="Zhou S."/>
            <person name="Chu X."/>
            <person name="Xie Y."/>
            <person name="Lin Y."/>
        </authorList>
    </citation>
    <scope>NUCLEOTIDE SEQUENCE [LARGE SCALE GENOMIC DNA]</scope>
    <source>
        <strain evidence="2 3">HNM0663</strain>
    </source>
</reference>
<dbReference type="Proteomes" id="UP001223144">
    <property type="component" value="Unassembled WGS sequence"/>
</dbReference>
<accession>A0ABT6HYJ1</accession>
<evidence type="ECO:0000313" key="3">
    <source>
        <dbReference type="Proteomes" id="UP001223144"/>
    </source>
</evidence>
<dbReference type="SFLD" id="SFLDS00003">
    <property type="entry name" value="Haloacid_Dehalogenase"/>
    <property type="match status" value="1"/>
</dbReference>
<dbReference type="InterPro" id="IPR023214">
    <property type="entry name" value="HAD_sf"/>
</dbReference>
<dbReference type="NCBIfam" id="TIGR01509">
    <property type="entry name" value="HAD-SF-IA-v3"/>
    <property type="match status" value="1"/>
</dbReference>
<dbReference type="InterPro" id="IPR036412">
    <property type="entry name" value="HAD-like_sf"/>
</dbReference>
<evidence type="ECO:0000256" key="1">
    <source>
        <dbReference type="SAM" id="MobiDB-lite"/>
    </source>
</evidence>
<feature type="region of interest" description="Disordered" evidence="1">
    <location>
        <begin position="1"/>
        <end position="48"/>
    </location>
</feature>
<dbReference type="SFLD" id="SFLDG01129">
    <property type="entry name" value="C1.5:_HAD__Beta-PGM__Phosphata"/>
    <property type="match status" value="1"/>
</dbReference>
<dbReference type="InterPro" id="IPR051806">
    <property type="entry name" value="HAD-like_SPP"/>
</dbReference>
<keyword evidence="3" id="KW-1185">Reference proteome</keyword>
<protein>
    <submittedName>
        <fullName evidence="2">HAD family phosphatase</fullName>
    </submittedName>
</protein>
<dbReference type="InterPro" id="IPR023198">
    <property type="entry name" value="PGP-like_dom2"/>
</dbReference>